<evidence type="ECO:0000313" key="1">
    <source>
        <dbReference type="EMBL" id="TVZ69531.1"/>
    </source>
</evidence>
<dbReference type="OrthoDB" id="6445882at2"/>
<reference evidence="1" key="2">
    <citation type="submission" date="2019-08" db="EMBL/GenBank/DDBJ databases">
        <title>Investigation of anaerobic lignin degradation for improved lignocellulosic biofuels.</title>
        <authorList>
            <person name="Deangelis K.PhD."/>
        </authorList>
    </citation>
    <scope>NUCLEOTIDE SEQUENCE [LARGE SCALE GENOMIC DNA]</scope>
    <source>
        <strain evidence="1">128R</strain>
    </source>
</reference>
<sequence>MAKPQCNQTHPKFQYRFLAINRAERQVKPLRLSIEATSEQEARQILASHFILSFAARLPILEVSHV</sequence>
<accession>A0A559T4K8</accession>
<protein>
    <recommendedName>
        <fullName evidence="2">Host cell division inhibitor Icd-like protein</fullName>
    </recommendedName>
</protein>
<organism evidence="1">
    <name type="scientific">Serratia fonticola</name>
    <dbReference type="NCBI Taxonomy" id="47917"/>
    <lineage>
        <taxon>Bacteria</taxon>
        <taxon>Pseudomonadati</taxon>
        <taxon>Pseudomonadota</taxon>
        <taxon>Gammaproteobacteria</taxon>
        <taxon>Enterobacterales</taxon>
        <taxon>Yersiniaceae</taxon>
        <taxon>Serratia</taxon>
    </lineage>
</organism>
<evidence type="ECO:0008006" key="2">
    <source>
        <dbReference type="Google" id="ProtNLM"/>
    </source>
</evidence>
<reference evidence="1" key="1">
    <citation type="submission" date="2019-06" db="EMBL/GenBank/DDBJ databases">
        <authorList>
            <person name="Deangelis K."/>
            <person name="Huntemann M."/>
            <person name="Clum A."/>
            <person name="Pillay M."/>
            <person name="Palaniappan K."/>
            <person name="Varghese N."/>
            <person name="Mikhailova N."/>
            <person name="Stamatis D."/>
            <person name="Reddy T."/>
            <person name="Daum C."/>
            <person name="Shapiro N."/>
            <person name="Ivanova N."/>
            <person name="Kyrpides N."/>
            <person name="Woyke T."/>
        </authorList>
    </citation>
    <scope>NUCLEOTIDE SEQUENCE [LARGE SCALE GENOMIC DNA]</scope>
    <source>
        <strain evidence="1">128R</strain>
    </source>
</reference>
<dbReference type="NCBIfam" id="NF033153">
    <property type="entry name" value="phage_ICD_like"/>
    <property type="match status" value="1"/>
</dbReference>
<dbReference type="AlphaFoldDB" id="A0A559T4K8"/>
<name>A0A559T4K8_SERFO</name>
<dbReference type="EMBL" id="VISQ01000001">
    <property type="protein sequence ID" value="TVZ69531.1"/>
    <property type="molecule type" value="Genomic_DNA"/>
</dbReference>
<comment type="caution">
    <text evidence="1">The sequence shown here is derived from an EMBL/GenBank/DDBJ whole genome shotgun (WGS) entry which is preliminary data.</text>
</comment>
<proteinExistence type="predicted"/>
<gene>
    <name evidence="1" type="ORF">FHU10_2050</name>
</gene>